<dbReference type="AlphaFoldDB" id="A0A9Q9C2C3"/>
<feature type="transmembrane region" description="Helical" evidence="1">
    <location>
        <begin position="67"/>
        <end position="87"/>
    </location>
</feature>
<proteinExistence type="predicted"/>
<accession>A0A9Q9C2C3</accession>
<gene>
    <name evidence="2" type="ORF">GPU96_03g05480</name>
</gene>
<feature type="transmembrane region" description="Helical" evidence="1">
    <location>
        <begin position="246"/>
        <end position="262"/>
    </location>
</feature>
<feature type="transmembrane region" description="Helical" evidence="1">
    <location>
        <begin position="207"/>
        <end position="231"/>
    </location>
</feature>
<feature type="transmembrane region" description="Helical" evidence="1">
    <location>
        <begin position="30"/>
        <end position="47"/>
    </location>
</feature>
<name>A0A9Q9C2C3_ENCHE</name>
<evidence type="ECO:0000256" key="1">
    <source>
        <dbReference type="SAM" id="Phobius"/>
    </source>
</evidence>
<evidence type="ECO:0000313" key="3">
    <source>
        <dbReference type="Proteomes" id="UP001059546"/>
    </source>
</evidence>
<evidence type="ECO:0000313" key="2">
    <source>
        <dbReference type="EMBL" id="UTX42824.1"/>
    </source>
</evidence>
<organism evidence="2 3">
    <name type="scientific">Encephalitozoon hellem</name>
    <name type="common">Microsporidian parasite</name>
    <dbReference type="NCBI Taxonomy" id="27973"/>
    <lineage>
        <taxon>Eukaryota</taxon>
        <taxon>Fungi</taxon>
        <taxon>Fungi incertae sedis</taxon>
        <taxon>Microsporidia</taxon>
        <taxon>Unikaryonidae</taxon>
        <taxon>Encephalitozoon</taxon>
    </lineage>
</organism>
<keyword evidence="1" id="KW-0472">Membrane</keyword>
<protein>
    <submittedName>
        <fullName evidence="2">Uncharacterized protein</fullName>
    </submittedName>
</protein>
<sequence>MNCAVDIQEKEQDSNRFLIKSNNKQKLRNIMIYFYIAILASTTNSWVNIFSEILADETKDITCLVVSWIFASLPCINMITELLSSIWNLVMKDIEKENVLKCVKALFDFVVILHILNESRRVPTYRVKQETTPKIVIASYFLLMSQRITDDLNSSTITVIVTSVMMILGMNVIRKEKFGYLKSSMKHFIDFLVYCFSSSTQRRVIPYLGNIIPTLLIGYLIILASGILIYLEDRLVKCIVLPRDRLLFAYGIILFMLALYISKEGEDMAIDIVKNATSIWSIAHQRASSFLFSFFDKN</sequence>
<reference evidence="2" key="1">
    <citation type="submission" date="2021-05" db="EMBL/GenBank/DDBJ databases">
        <title>Encephalitozoon hellem ATCC 50604 Complete Genome.</title>
        <authorList>
            <person name="Mascarenhas dos Santos A.C."/>
            <person name="Julian A.T."/>
            <person name="Pombert J.-F."/>
        </authorList>
    </citation>
    <scope>NUCLEOTIDE SEQUENCE</scope>
    <source>
        <strain evidence="2">ATCC 50604</strain>
    </source>
</reference>
<keyword evidence="1" id="KW-0812">Transmembrane</keyword>
<dbReference type="EMBL" id="CP075149">
    <property type="protein sequence ID" value="UTX42824.1"/>
    <property type="molecule type" value="Genomic_DNA"/>
</dbReference>
<keyword evidence="1" id="KW-1133">Transmembrane helix</keyword>
<dbReference type="Proteomes" id="UP001059546">
    <property type="component" value="Chromosome III"/>
</dbReference>